<organism evidence="1 2">
    <name type="scientific">Dreissena polymorpha</name>
    <name type="common">Zebra mussel</name>
    <name type="synonym">Mytilus polymorpha</name>
    <dbReference type="NCBI Taxonomy" id="45954"/>
    <lineage>
        <taxon>Eukaryota</taxon>
        <taxon>Metazoa</taxon>
        <taxon>Spiralia</taxon>
        <taxon>Lophotrochozoa</taxon>
        <taxon>Mollusca</taxon>
        <taxon>Bivalvia</taxon>
        <taxon>Autobranchia</taxon>
        <taxon>Heteroconchia</taxon>
        <taxon>Euheterodonta</taxon>
        <taxon>Imparidentia</taxon>
        <taxon>Neoheterodontei</taxon>
        <taxon>Myida</taxon>
        <taxon>Dreissenoidea</taxon>
        <taxon>Dreissenidae</taxon>
        <taxon>Dreissena</taxon>
    </lineage>
</organism>
<evidence type="ECO:0000313" key="2">
    <source>
        <dbReference type="Proteomes" id="UP000828390"/>
    </source>
</evidence>
<comment type="caution">
    <text evidence="1">The sequence shown here is derived from an EMBL/GenBank/DDBJ whole genome shotgun (WGS) entry which is preliminary data.</text>
</comment>
<dbReference type="EMBL" id="JAIWYP010000014">
    <property type="protein sequence ID" value="KAH3707944.1"/>
    <property type="molecule type" value="Genomic_DNA"/>
</dbReference>
<protein>
    <submittedName>
        <fullName evidence="1">Uncharacterized protein</fullName>
    </submittedName>
</protein>
<gene>
    <name evidence="1" type="ORF">DPMN_067364</name>
</gene>
<reference evidence="1" key="1">
    <citation type="journal article" date="2019" name="bioRxiv">
        <title>The Genome of the Zebra Mussel, Dreissena polymorpha: A Resource for Invasive Species Research.</title>
        <authorList>
            <person name="McCartney M.A."/>
            <person name="Auch B."/>
            <person name="Kono T."/>
            <person name="Mallez S."/>
            <person name="Zhang Y."/>
            <person name="Obille A."/>
            <person name="Becker A."/>
            <person name="Abrahante J.E."/>
            <person name="Garbe J."/>
            <person name="Badalamenti J.P."/>
            <person name="Herman A."/>
            <person name="Mangelson H."/>
            <person name="Liachko I."/>
            <person name="Sullivan S."/>
            <person name="Sone E.D."/>
            <person name="Koren S."/>
            <person name="Silverstein K.A.T."/>
            <person name="Beckman K.B."/>
            <person name="Gohl D.M."/>
        </authorList>
    </citation>
    <scope>NUCLEOTIDE SEQUENCE</scope>
    <source>
        <strain evidence="1">Duluth1</strain>
        <tissue evidence="1">Whole animal</tissue>
    </source>
</reference>
<evidence type="ECO:0000313" key="1">
    <source>
        <dbReference type="EMBL" id="KAH3707944.1"/>
    </source>
</evidence>
<proteinExistence type="predicted"/>
<name>A0A9D4BTF8_DREPO</name>
<dbReference type="AlphaFoldDB" id="A0A9D4BTF8"/>
<keyword evidence="2" id="KW-1185">Reference proteome</keyword>
<dbReference type="Proteomes" id="UP000828390">
    <property type="component" value="Unassembled WGS sequence"/>
</dbReference>
<sequence length="50" mass="5240">MSSLSMTHSEMKPVSSVVITLMSVLARTPSGVLPVSNVVSHRGVCACHDT</sequence>
<reference evidence="1" key="2">
    <citation type="submission" date="2020-11" db="EMBL/GenBank/DDBJ databases">
        <authorList>
            <person name="McCartney M.A."/>
            <person name="Auch B."/>
            <person name="Kono T."/>
            <person name="Mallez S."/>
            <person name="Becker A."/>
            <person name="Gohl D.M."/>
            <person name="Silverstein K.A.T."/>
            <person name="Koren S."/>
            <person name="Bechman K.B."/>
            <person name="Herman A."/>
            <person name="Abrahante J.E."/>
            <person name="Garbe J."/>
        </authorList>
    </citation>
    <scope>NUCLEOTIDE SEQUENCE</scope>
    <source>
        <strain evidence="1">Duluth1</strain>
        <tissue evidence="1">Whole animal</tissue>
    </source>
</reference>
<accession>A0A9D4BTF8</accession>